<protein>
    <submittedName>
        <fullName evidence="3">Ion transport 2 domain protein</fullName>
    </submittedName>
</protein>
<feature type="transmembrane region" description="Helical" evidence="1">
    <location>
        <begin position="42"/>
        <end position="60"/>
    </location>
</feature>
<gene>
    <name evidence="3" type="ordered locus">Desru_2907</name>
</gene>
<proteinExistence type="predicted"/>
<accession>F6DT16</accession>
<feature type="transmembrane region" description="Helical" evidence="1">
    <location>
        <begin position="245"/>
        <end position="262"/>
    </location>
</feature>
<feature type="transmembrane region" description="Helical" evidence="1">
    <location>
        <begin position="269"/>
        <end position="294"/>
    </location>
</feature>
<organism evidence="3 4">
    <name type="scientific">Desulforamulus ruminis (strain ATCC 23193 / DSM 2154 / NCIMB 8452 / DL)</name>
    <name type="common">Desulfotomaculum ruminis</name>
    <dbReference type="NCBI Taxonomy" id="696281"/>
    <lineage>
        <taxon>Bacteria</taxon>
        <taxon>Bacillati</taxon>
        <taxon>Bacillota</taxon>
        <taxon>Clostridia</taxon>
        <taxon>Eubacteriales</taxon>
        <taxon>Peptococcaceae</taxon>
        <taxon>Desulforamulus</taxon>
    </lineage>
</organism>
<evidence type="ECO:0000313" key="4">
    <source>
        <dbReference type="Proteomes" id="UP000009234"/>
    </source>
</evidence>
<dbReference type="RefSeq" id="WP_013842873.1">
    <property type="nucleotide sequence ID" value="NC_015589.1"/>
</dbReference>
<feature type="transmembrane region" description="Helical" evidence="1">
    <location>
        <begin position="206"/>
        <end position="225"/>
    </location>
</feature>
<keyword evidence="1" id="KW-0472">Membrane</keyword>
<name>F6DT16_DESRL</name>
<keyword evidence="1" id="KW-0812">Transmembrane</keyword>
<reference evidence="4" key="1">
    <citation type="submission" date="2011-05" db="EMBL/GenBank/DDBJ databases">
        <title>Complete sequence of Desulfotomaculum ruminis DSM 2154.</title>
        <authorList>
            <person name="Lucas S."/>
            <person name="Copeland A."/>
            <person name="Lapidus A."/>
            <person name="Cheng J.-F."/>
            <person name="Goodwin L."/>
            <person name="Pitluck S."/>
            <person name="Lu M."/>
            <person name="Detter J.C."/>
            <person name="Han C."/>
            <person name="Tapia R."/>
            <person name="Land M."/>
            <person name="Hauser L."/>
            <person name="Kyrpides N."/>
            <person name="Ivanova N."/>
            <person name="Mikhailova N."/>
            <person name="Pagani I."/>
            <person name="Stams A.J.M."/>
            <person name="Plugge C.M."/>
            <person name="Muyzer G."/>
            <person name="Kuever J."/>
            <person name="Parshina S.N."/>
            <person name="Ivanova A.E."/>
            <person name="Nazina T.N."/>
            <person name="Brambilla E."/>
            <person name="Spring S."/>
            <person name="Klenk H.-P."/>
            <person name="Woyke T."/>
        </authorList>
    </citation>
    <scope>NUCLEOTIDE SEQUENCE [LARGE SCALE GENOMIC DNA]</scope>
    <source>
        <strain evidence="4">ATCC 23193 / DSM 2154 / NCIB 8452 / DL</strain>
    </source>
</reference>
<keyword evidence="4" id="KW-1185">Reference proteome</keyword>
<dbReference type="KEGG" id="dru:Desru_2907"/>
<feature type="transmembrane region" description="Helical" evidence="1">
    <location>
        <begin position="67"/>
        <end position="85"/>
    </location>
</feature>
<dbReference type="SUPFAM" id="SSF81324">
    <property type="entry name" value="Voltage-gated potassium channels"/>
    <property type="match status" value="1"/>
</dbReference>
<dbReference type="Proteomes" id="UP000009234">
    <property type="component" value="Chromosome"/>
</dbReference>
<evidence type="ECO:0000256" key="1">
    <source>
        <dbReference type="SAM" id="Phobius"/>
    </source>
</evidence>
<dbReference type="HOGENOM" id="CLU_081234_0_0_9"/>
<dbReference type="STRING" id="696281.Desru_2907"/>
<feature type="transmembrane region" description="Helical" evidence="1">
    <location>
        <begin position="165"/>
        <end position="185"/>
    </location>
</feature>
<evidence type="ECO:0000313" key="3">
    <source>
        <dbReference type="EMBL" id="AEG61121.1"/>
    </source>
</evidence>
<dbReference type="InterPro" id="IPR013099">
    <property type="entry name" value="K_chnl_dom"/>
</dbReference>
<evidence type="ECO:0000259" key="2">
    <source>
        <dbReference type="Pfam" id="PF07885"/>
    </source>
</evidence>
<sequence length="300" mass="33719">MNQMEFLHNFIILFVLLATLLLLAQTLVPVLKTPDKQPFGLVGLWQFFGKLRNMLCYCLISIARMPLFLLFFLLVYGIVLSFYYWQRQTELSLAVTLGLSILTTVLSLAGLALMLAPVIFITQRILFDYIIESQIFRIAIYSVFVPFIYIFVIQDLTPGPLVEGIMLAGMALNFYQIFRGIILCLRSPGIATIHRWGDRFAPISLIVSWLLIIIFNLYTLILLVSNTDPYAFVNNSGPVTEPLKLLYFTIITFTSVGYGDIIPRGSLAVLITLVVAVTGFLYSALFVGSILAAFTAGRRE</sequence>
<feature type="transmembrane region" description="Helical" evidence="1">
    <location>
        <begin position="134"/>
        <end position="153"/>
    </location>
</feature>
<feature type="domain" description="Potassium channel" evidence="2">
    <location>
        <begin position="225"/>
        <end position="294"/>
    </location>
</feature>
<dbReference type="Gene3D" id="1.10.287.70">
    <property type="match status" value="1"/>
</dbReference>
<reference evidence="3 4" key="2">
    <citation type="journal article" date="2012" name="Stand. Genomic Sci.">
        <title>Complete genome sequence of the sulfate-reducing firmicute Desulfotomaculum ruminis type strain (DL(T)).</title>
        <authorList>
            <person name="Spring S."/>
            <person name="Visser M."/>
            <person name="Lu M."/>
            <person name="Copeland A."/>
            <person name="Lapidus A."/>
            <person name="Lucas S."/>
            <person name="Cheng J.F."/>
            <person name="Han C."/>
            <person name="Tapia R."/>
            <person name="Goodwin L.A."/>
            <person name="Pitluck S."/>
            <person name="Ivanova N."/>
            <person name="Land M."/>
            <person name="Hauser L."/>
            <person name="Larimer F."/>
            <person name="Rohde M."/>
            <person name="Goker M."/>
            <person name="Detter J.C."/>
            <person name="Kyrpides N.C."/>
            <person name="Woyke T."/>
            <person name="Schaap P.J."/>
            <person name="Plugge C.M."/>
            <person name="Muyzer G."/>
            <person name="Kuever J."/>
            <person name="Pereira I.A."/>
            <person name="Parshina S.N."/>
            <person name="Bernier-Latmani R."/>
            <person name="Stams A.J."/>
            <person name="Klenk H.P."/>
        </authorList>
    </citation>
    <scope>NUCLEOTIDE SEQUENCE [LARGE SCALE GENOMIC DNA]</scope>
    <source>
        <strain evidence="4">ATCC 23193 / DSM 2154 / NCIB 8452 / DL</strain>
    </source>
</reference>
<dbReference type="EMBL" id="CP002780">
    <property type="protein sequence ID" value="AEG61121.1"/>
    <property type="molecule type" value="Genomic_DNA"/>
</dbReference>
<keyword evidence="1" id="KW-1133">Transmembrane helix</keyword>
<dbReference type="AlphaFoldDB" id="F6DT16"/>
<dbReference type="Pfam" id="PF07885">
    <property type="entry name" value="Ion_trans_2"/>
    <property type="match status" value="1"/>
</dbReference>
<feature type="transmembrane region" description="Helical" evidence="1">
    <location>
        <begin position="97"/>
        <end position="122"/>
    </location>
</feature>
<dbReference type="eggNOG" id="ENOG5033JTJ">
    <property type="taxonomic scope" value="Bacteria"/>
</dbReference>